<dbReference type="EMBL" id="QUAJ01000011">
    <property type="protein sequence ID" value="REI41275.1"/>
    <property type="molecule type" value="Genomic_DNA"/>
</dbReference>
<dbReference type="Proteomes" id="UP000263486">
    <property type="component" value="Unassembled WGS sequence"/>
</dbReference>
<evidence type="ECO:0000313" key="3">
    <source>
        <dbReference type="Proteomes" id="UP000263486"/>
    </source>
</evidence>
<dbReference type="RefSeq" id="WP_114642252.1">
    <property type="nucleotide sequence ID" value="NZ_JAACIO010000012.1"/>
</dbReference>
<keyword evidence="3" id="KW-1185">Reference proteome</keyword>
<protein>
    <recommendedName>
        <fullName evidence="4">YxeA family protein</fullName>
    </recommendedName>
</protein>
<name>A0ABX9KH34_9FUSO</name>
<reference evidence="2 3" key="1">
    <citation type="submission" date="2018-08" db="EMBL/GenBank/DDBJ databases">
        <title>Draft genome sequence of Psychrilyobacter sp. strain SD5 isolated from Black Sea water.</title>
        <authorList>
            <person name="Yadav S."/>
            <person name="Villanueva L."/>
            <person name="Damste J.S.S."/>
        </authorList>
    </citation>
    <scope>NUCLEOTIDE SEQUENCE [LARGE SCALE GENOMIC DNA]</scope>
    <source>
        <strain evidence="2 3">SD5</strain>
    </source>
</reference>
<organism evidence="2 3">
    <name type="scientific">Psychrilyobacter piezotolerans</name>
    <dbReference type="NCBI Taxonomy" id="2293438"/>
    <lineage>
        <taxon>Bacteria</taxon>
        <taxon>Fusobacteriati</taxon>
        <taxon>Fusobacteriota</taxon>
        <taxon>Fusobacteriia</taxon>
        <taxon>Fusobacteriales</taxon>
        <taxon>Fusobacteriaceae</taxon>
        <taxon>Psychrilyobacter</taxon>
    </lineage>
</organism>
<evidence type="ECO:0008006" key="4">
    <source>
        <dbReference type="Google" id="ProtNLM"/>
    </source>
</evidence>
<evidence type="ECO:0000256" key="1">
    <source>
        <dbReference type="SAM" id="Phobius"/>
    </source>
</evidence>
<keyword evidence="1" id="KW-0812">Transmembrane</keyword>
<feature type="transmembrane region" description="Helical" evidence="1">
    <location>
        <begin position="6"/>
        <end position="25"/>
    </location>
</feature>
<keyword evidence="1" id="KW-1133">Transmembrane helix</keyword>
<dbReference type="Pfam" id="PF20377">
    <property type="entry name" value="DUF6672"/>
    <property type="match status" value="1"/>
</dbReference>
<keyword evidence="1" id="KW-0472">Membrane</keyword>
<accession>A0ABX9KH34</accession>
<proteinExistence type="predicted"/>
<dbReference type="InterPro" id="IPR046654">
    <property type="entry name" value="DUF6672"/>
</dbReference>
<sequence length="121" mass="13903">MKTIGARIGVILAMILLGIFLFISGKEHEVFIENKGEKYTPKNAYYILDGEKEIKIKKKKKKREYIKGVNHTIEVRFKDAGGVEKKVVKEFKTKMGQIITINAAMIESDSWLKIEELKSKK</sequence>
<evidence type="ECO:0000313" key="2">
    <source>
        <dbReference type="EMBL" id="REI41275.1"/>
    </source>
</evidence>
<comment type="caution">
    <text evidence="2">The sequence shown here is derived from an EMBL/GenBank/DDBJ whole genome shotgun (WGS) entry which is preliminary data.</text>
</comment>
<gene>
    <name evidence="2" type="ORF">DYH56_07535</name>
</gene>